<keyword evidence="2" id="KW-1185">Reference proteome</keyword>
<protein>
    <submittedName>
        <fullName evidence="1">Putative sulfotransferase</fullName>
    </submittedName>
</protein>
<dbReference type="Proteomes" id="UP000445000">
    <property type="component" value="Unassembled WGS sequence"/>
</dbReference>
<proteinExistence type="predicted"/>
<keyword evidence="1" id="KW-0808">Transferase</keyword>
<evidence type="ECO:0000313" key="2">
    <source>
        <dbReference type="Proteomes" id="UP000445000"/>
    </source>
</evidence>
<dbReference type="GO" id="GO:0016740">
    <property type="term" value="F:transferase activity"/>
    <property type="evidence" value="ECO:0007669"/>
    <property type="project" value="UniProtKB-KW"/>
</dbReference>
<name>A0A829Y9H5_9GAMM</name>
<dbReference type="Gene3D" id="3.40.50.300">
    <property type="entry name" value="P-loop containing nucleotide triphosphate hydrolases"/>
    <property type="match status" value="1"/>
</dbReference>
<organism evidence="1 2">
    <name type="scientific">Steroidobacter agaridevorans</name>
    <dbReference type="NCBI Taxonomy" id="2695856"/>
    <lineage>
        <taxon>Bacteria</taxon>
        <taxon>Pseudomonadati</taxon>
        <taxon>Pseudomonadota</taxon>
        <taxon>Gammaproteobacteria</taxon>
        <taxon>Steroidobacterales</taxon>
        <taxon>Steroidobacteraceae</taxon>
        <taxon>Steroidobacter</taxon>
    </lineage>
</organism>
<evidence type="ECO:0000313" key="1">
    <source>
        <dbReference type="EMBL" id="GFE79810.1"/>
    </source>
</evidence>
<dbReference type="PANTHER" id="PTHR36451:SF1">
    <property type="entry name" value="OMEGA-HYDROXY-BETA-DIHYDROMENAQUINONE-9 SULFOTRANSFERASE STF3"/>
    <property type="match status" value="1"/>
</dbReference>
<dbReference type="RefSeq" id="WP_161811569.1">
    <property type="nucleotide sequence ID" value="NZ_BLJN01000002.1"/>
</dbReference>
<dbReference type="Pfam" id="PF13469">
    <property type="entry name" value="Sulfotransfer_3"/>
    <property type="match status" value="1"/>
</dbReference>
<dbReference type="AlphaFoldDB" id="A0A829Y9H5"/>
<dbReference type="InterPro" id="IPR027417">
    <property type="entry name" value="P-loop_NTPase"/>
</dbReference>
<dbReference type="EMBL" id="BLJN01000002">
    <property type="protein sequence ID" value="GFE79810.1"/>
    <property type="molecule type" value="Genomic_DNA"/>
</dbReference>
<comment type="caution">
    <text evidence="1">The sequence shown here is derived from an EMBL/GenBank/DDBJ whole genome shotgun (WGS) entry which is preliminary data.</text>
</comment>
<sequence>MPQKLVADELIEAARTAAGLQRFDSESFREGLDILLADANNIDYPEMGIQRFRSSVIGALSNRFKANAYLEQRPELLKRPVERPVFVFGIPRTGTTLLSNLLAADPARRSPLTWEIDDPVPPPTKDALYTDPRALARLEMERKMLAARPDAGKYYRSSAIYPNECMFFINADFKALMWEGRGKLPNYRDWLFNDADLTSTYQYHKRFLQVLQAEAPGVWNLKQPSHGLWLETLLKAYPDARLVWTHRDPLTATGSFCSLMKMGSSAFGLTPDLDYIAKNYSWQAVEHANRIMDARARIGRDRIVDVHYADLMRDPVGSMRTLYRSLGDEFTPEAEHGMRTWLADNPQDKFGKHEYKLAQFGLTPERVRDMFERYLSEYDVEREG</sequence>
<dbReference type="SUPFAM" id="SSF52540">
    <property type="entry name" value="P-loop containing nucleoside triphosphate hydrolases"/>
    <property type="match status" value="1"/>
</dbReference>
<gene>
    <name evidence="1" type="ORF">GCM10011487_18100</name>
</gene>
<dbReference type="PANTHER" id="PTHR36451">
    <property type="entry name" value="PAPS-DEPENDENT SULFOTRANSFERASE STF3"/>
    <property type="match status" value="1"/>
</dbReference>
<reference evidence="2" key="1">
    <citation type="submission" date="2020-01" db="EMBL/GenBank/DDBJ databases">
        <title>'Steroidobacter agaridevorans' sp. nov., agar-degrading bacteria isolated from rhizosphere soils.</title>
        <authorList>
            <person name="Ikenaga M."/>
            <person name="Kataoka M."/>
            <person name="Murouchi A."/>
            <person name="Katsuragi S."/>
            <person name="Sakai M."/>
        </authorList>
    </citation>
    <scope>NUCLEOTIDE SEQUENCE [LARGE SCALE GENOMIC DNA]</scope>
    <source>
        <strain evidence="2">YU21-B</strain>
    </source>
</reference>
<dbReference type="InterPro" id="IPR052736">
    <property type="entry name" value="Stf3_sulfotransferase"/>
</dbReference>
<accession>A0A829Y9H5</accession>